<gene>
    <name evidence="2" type="ORF">EK21DRAFT_96008</name>
</gene>
<feature type="compositionally biased region" description="Basic residues" evidence="1">
    <location>
        <begin position="264"/>
        <end position="282"/>
    </location>
</feature>
<dbReference type="Proteomes" id="UP000799777">
    <property type="component" value="Unassembled WGS sequence"/>
</dbReference>
<evidence type="ECO:0000313" key="2">
    <source>
        <dbReference type="EMBL" id="KAF2036805.1"/>
    </source>
</evidence>
<evidence type="ECO:0000313" key="3">
    <source>
        <dbReference type="Proteomes" id="UP000799777"/>
    </source>
</evidence>
<comment type="caution">
    <text evidence="2">The sequence shown here is derived from an EMBL/GenBank/DDBJ whole genome shotgun (WGS) entry which is preliminary data.</text>
</comment>
<proteinExistence type="predicted"/>
<accession>A0A9P4HK92</accession>
<protein>
    <submittedName>
        <fullName evidence="2">Uncharacterized protein</fullName>
    </submittedName>
</protein>
<evidence type="ECO:0000256" key="1">
    <source>
        <dbReference type="SAM" id="MobiDB-lite"/>
    </source>
</evidence>
<organism evidence="2 3">
    <name type="scientific">Setomelanomma holmii</name>
    <dbReference type="NCBI Taxonomy" id="210430"/>
    <lineage>
        <taxon>Eukaryota</taxon>
        <taxon>Fungi</taxon>
        <taxon>Dikarya</taxon>
        <taxon>Ascomycota</taxon>
        <taxon>Pezizomycotina</taxon>
        <taxon>Dothideomycetes</taxon>
        <taxon>Pleosporomycetidae</taxon>
        <taxon>Pleosporales</taxon>
        <taxon>Pleosporineae</taxon>
        <taxon>Phaeosphaeriaceae</taxon>
        <taxon>Setomelanomma</taxon>
    </lineage>
</organism>
<sequence>MSKQIHLHCPSTKRYADIVISPYQSPDQIYQGIRLALSISYASLYTTDAQPITKLDSLQDDQRVLVASSPSEHMLPDSSPEYEIYDGQEADAVDPDLDCFAQEWDILGEREKCEHVMSLTARKPRTRNKLRITRKWEAVLHELTAVQKGTGALPAAECENVIEQRWRMTVDHFFPDAMKPGVSKIKTDGKVWDQRVIAGLEILSSFTHGQARLAVEVLQEAVQMRMLNEAGVDSNSIVQLQDIVNAVNIVYERAGIIPAKVTKGKAGRGKGKEKRKALRGGKKGQGGVGM</sequence>
<dbReference type="OrthoDB" id="3732509at2759"/>
<reference evidence="2" key="1">
    <citation type="journal article" date="2020" name="Stud. Mycol.">
        <title>101 Dothideomycetes genomes: a test case for predicting lifestyles and emergence of pathogens.</title>
        <authorList>
            <person name="Haridas S."/>
            <person name="Albert R."/>
            <person name="Binder M."/>
            <person name="Bloem J."/>
            <person name="Labutti K."/>
            <person name="Salamov A."/>
            <person name="Andreopoulos B."/>
            <person name="Baker S."/>
            <person name="Barry K."/>
            <person name="Bills G."/>
            <person name="Bluhm B."/>
            <person name="Cannon C."/>
            <person name="Castanera R."/>
            <person name="Culley D."/>
            <person name="Daum C."/>
            <person name="Ezra D."/>
            <person name="Gonzalez J."/>
            <person name="Henrissat B."/>
            <person name="Kuo A."/>
            <person name="Liang C."/>
            <person name="Lipzen A."/>
            <person name="Lutzoni F."/>
            <person name="Magnuson J."/>
            <person name="Mondo S."/>
            <person name="Nolan M."/>
            <person name="Ohm R."/>
            <person name="Pangilinan J."/>
            <person name="Park H.-J."/>
            <person name="Ramirez L."/>
            <person name="Alfaro M."/>
            <person name="Sun H."/>
            <person name="Tritt A."/>
            <person name="Yoshinaga Y."/>
            <person name="Zwiers L.-H."/>
            <person name="Turgeon B."/>
            <person name="Goodwin S."/>
            <person name="Spatafora J."/>
            <person name="Crous P."/>
            <person name="Grigoriev I."/>
        </authorList>
    </citation>
    <scope>NUCLEOTIDE SEQUENCE</scope>
    <source>
        <strain evidence="2">CBS 110217</strain>
    </source>
</reference>
<feature type="region of interest" description="Disordered" evidence="1">
    <location>
        <begin position="264"/>
        <end position="290"/>
    </location>
</feature>
<keyword evidence="3" id="KW-1185">Reference proteome</keyword>
<dbReference type="AlphaFoldDB" id="A0A9P4HK92"/>
<dbReference type="EMBL" id="ML978154">
    <property type="protein sequence ID" value="KAF2036805.1"/>
    <property type="molecule type" value="Genomic_DNA"/>
</dbReference>
<name>A0A9P4HK92_9PLEO</name>